<accession>A0A8A1MHP5</accession>
<dbReference type="VEuPathDB" id="FungiDB:I7I51_06385"/>
<sequence>MVTSSSVWNGLPVLSLDEAVSPPLPPTSPFPLHLISSNSLFPSRVLHLQISHTTHYDDMKNP</sequence>
<protein>
    <submittedName>
        <fullName evidence="1">Uncharacterized protein</fullName>
    </submittedName>
</protein>
<proteinExistence type="predicted"/>
<gene>
    <name evidence="1" type="ORF">I7I51_06385</name>
</gene>
<dbReference type="AlphaFoldDB" id="A0A8A1MHP5"/>
<reference evidence="1" key="1">
    <citation type="submission" date="2021-01" db="EMBL/GenBank/DDBJ databases">
        <title>Chromosome-level genome assembly of a human fungal pathogen reveals clustering of transcriptionally co-regulated genes.</title>
        <authorList>
            <person name="Voorhies M."/>
            <person name="Cohen S."/>
            <person name="Shea T.P."/>
            <person name="Petrus S."/>
            <person name="Munoz J.F."/>
            <person name="Poplawski S."/>
            <person name="Goldman W.E."/>
            <person name="Michael T."/>
            <person name="Cuomo C.A."/>
            <person name="Sil A."/>
            <person name="Beyhan S."/>
        </authorList>
    </citation>
    <scope>NUCLEOTIDE SEQUENCE</scope>
    <source>
        <strain evidence="1">WU24</strain>
    </source>
</reference>
<evidence type="ECO:0000313" key="2">
    <source>
        <dbReference type="Proteomes" id="UP000663671"/>
    </source>
</evidence>
<dbReference type="Proteomes" id="UP000663671">
    <property type="component" value="Chromosome 3"/>
</dbReference>
<evidence type="ECO:0000313" key="1">
    <source>
        <dbReference type="EMBL" id="QSS65541.1"/>
    </source>
</evidence>
<name>A0A8A1MHP5_AJECA</name>
<organism evidence="1 2">
    <name type="scientific">Ajellomyces capsulatus</name>
    <name type="common">Darling's disease fungus</name>
    <name type="synonym">Histoplasma capsulatum</name>
    <dbReference type="NCBI Taxonomy" id="5037"/>
    <lineage>
        <taxon>Eukaryota</taxon>
        <taxon>Fungi</taxon>
        <taxon>Dikarya</taxon>
        <taxon>Ascomycota</taxon>
        <taxon>Pezizomycotina</taxon>
        <taxon>Eurotiomycetes</taxon>
        <taxon>Eurotiomycetidae</taxon>
        <taxon>Onygenales</taxon>
        <taxon>Ajellomycetaceae</taxon>
        <taxon>Histoplasma</taxon>
    </lineage>
</organism>
<dbReference type="EMBL" id="CP069115">
    <property type="protein sequence ID" value="QSS65541.1"/>
    <property type="molecule type" value="Genomic_DNA"/>
</dbReference>